<dbReference type="EMBL" id="JAUSTY010000010">
    <property type="protein sequence ID" value="MDQ0166792.1"/>
    <property type="molecule type" value="Genomic_DNA"/>
</dbReference>
<evidence type="ECO:0000256" key="3">
    <source>
        <dbReference type="ARBA" id="ARBA00023002"/>
    </source>
</evidence>
<evidence type="ECO:0000256" key="2">
    <source>
        <dbReference type="ARBA" id="ARBA00022723"/>
    </source>
</evidence>
<dbReference type="Proteomes" id="UP001235840">
    <property type="component" value="Unassembled WGS sequence"/>
</dbReference>
<dbReference type="Pfam" id="PF02898">
    <property type="entry name" value="NO_synthase"/>
    <property type="match status" value="1"/>
</dbReference>
<evidence type="ECO:0000313" key="7">
    <source>
        <dbReference type="Proteomes" id="UP001235840"/>
    </source>
</evidence>
<gene>
    <name evidence="6" type="ORF">J2S11_002708</name>
</gene>
<dbReference type="InterPro" id="IPR036119">
    <property type="entry name" value="NOS_N_sf"/>
</dbReference>
<name>A0ABT9W0K7_9BACI</name>
<dbReference type="InterPro" id="IPR004030">
    <property type="entry name" value="NOS_N"/>
</dbReference>
<dbReference type="InterPro" id="IPR044943">
    <property type="entry name" value="NOS_dom_1"/>
</dbReference>
<evidence type="ECO:0000259" key="5">
    <source>
        <dbReference type="Pfam" id="PF02898"/>
    </source>
</evidence>
<keyword evidence="1" id="KW-0349">Heme</keyword>
<reference evidence="6 7" key="1">
    <citation type="submission" date="2023-07" db="EMBL/GenBank/DDBJ databases">
        <title>Genomic Encyclopedia of Type Strains, Phase IV (KMG-IV): sequencing the most valuable type-strain genomes for metagenomic binning, comparative biology and taxonomic classification.</title>
        <authorList>
            <person name="Goeker M."/>
        </authorList>
    </citation>
    <scope>NUCLEOTIDE SEQUENCE [LARGE SCALE GENOMIC DNA]</scope>
    <source>
        <strain evidence="6 7">DSM 12751</strain>
    </source>
</reference>
<keyword evidence="4" id="KW-0408">Iron</keyword>
<evidence type="ECO:0000256" key="1">
    <source>
        <dbReference type="ARBA" id="ARBA00022617"/>
    </source>
</evidence>
<dbReference type="InterPro" id="IPR050607">
    <property type="entry name" value="NOS"/>
</dbReference>
<keyword evidence="3" id="KW-0560">Oxidoreductase</keyword>
<sequence>MEIYQQAKEFITKCYTEIKQVEKIESRLIEIENELKESGHYEHTAIELEHGAKMAWRNSNKCIGRLFWSSLRVIDAREKTSEEEVYQAIKEHIKFATNDGRIIPTITIFAPKVQGNQQFRLWNHQLIRYAGYEQ</sequence>
<proteinExistence type="predicted"/>
<dbReference type="SUPFAM" id="SSF56512">
    <property type="entry name" value="Nitric oxide (NO) synthase oxygenase domain"/>
    <property type="match status" value="1"/>
</dbReference>
<protein>
    <submittedName>
        <fullName evidence="6">Nitric oxide synthase oxygenase domain/subunit</fullName>
    </submittedName>
</protein>
<organism evidence="6 7">
    <name type="scientific">Caldalkalibacillus horti</name>
    <dbReference type="NCBI Taxonomy" id="77523"/>
    <lineage>
        <taxon>Bacteria</taxon>
        <taxon>Bacillati</taxon>
        <taxon>Bacillota</taxon>
        <taxon>Bacilli</taxon>
        <taxon>Bacillales</taxon>
        <taxon>Bacillaceae</taxon>
        <taxon>Caldalkalibacillus</taxon>
    </lineage>
</organism>
<dbReference type="PANTHER" id="PTHR43410:SF1">
    <property type="entry name" value="NITRIC OXIDE SYNTHASE"/>
    <property type="match status" value="1"/>
</dbReference>
<keyword evidence="2" id="KW-0479">Metal-binding</keyword>
<comment type="caution">
    <text evidence="6">The sequence shown here is derived from an EMBL/GenBank/DDBJ whole genome shotgun (WGS) entry which is preliminary data.</text>
</comment>
<feature type="domain" description="Nitric oxide synthase (NOS)" evidence="5">
    <location>
        <begin position="2"/>
        <end position="134"/>
    </location>
</feature>
<evidence type="ECO:0000256" key="4">
    <source>
        <dbReference type="ARBA" id="ARBA00023004"/>
    </source>
</evidence>
<dbReference type="PANTHER" id="PTHR43410">
    <property type="entry name" value="NITRIC OXIDE SYNTHASE OXYGENASE"/>
    <property type="match status" value="1"/>
</dbReference>
<dbReference type="Gene3D" id="3.90.340.10">
    <property type="entry name" value="Nitric Oxide Synthase, Chain A, domain 1"/>
    <property type="match status" value="1"/>
</dbReference>
<keyword evidence="7" id="KW-1185">Reference proteome</keyword>
<dbReference type="RefSeq" id="WP_307395272.1">
    <property type="nucleotide sequence ID" value="NZ_BAAADK010000047.1"/>
</dbReference>
<accession>A0ABT9W0K7</accession>
<evidence type="ECO:0000313" key="6">
    <source>
        <dbReference type="EMBL" id="MDQ0166792.1"/>
    </source>
</evidence>